<comment type="pathway">
    <text evidence="1 7">Cell wall biogenesis; peptidoglycan biosynthesis.</text>
</comment>
<dbReference type="EMBL" id="CXSU01000012">
    <property type="protein sequence ID" value="CTQ50625.1"/>
    <property type="molecule type" value="Genomic_DNA"/>
</dbReference>
<dbReference type="PANTHER" id="PTHR30582">
    <property type="entry name" value="L,D-TRANSPEPTIDASE"/>
    <property type="match status" value="1"/>
</dbReference>
<evidence type="ECO:0000259" key="9">
    <source>
        <dbReference type="PROSITE" id="PS52029"/>
    </source>
</evidence>
<comment type="similarity">
    <text evidence="2">Belongs to the YkuD family.</text>
</comment>
<dbReference type="InterPro" id="IPR038063">
    <property type="entry name" value="Transpep_catalytic_dom"/>
</dbReference>
<keyword evidence="8" id="KW-0732">Signal</keyword>
<evidence type="ECO:0000256" key="4">
    <source>
        <dbReference type="ARBA" id="ARBA00022960"/>
    </source>
</evidence>
<dbReference type="Pfam" id="PF03734">
    <property type="entry name" value="YkuD"/>
    <property type="match status" value="1"/>
</dbReference>
<evidence type="ECO:0000256" key="1">
    <source>
        <dbReference type="ARBA" id="ARBA00004752"/>
    </source>
</evidence>
<dbReference type="Pfam" id="PF01471">
    <property type="entry name" value="PG_binding_1"/>
    <property type="match status" value="1"/>
</dbReference>
<dbReference type="STRING" id="420998.JDO7802_02650"/>
<dbReference type="GO" id="GO:0008360">
    <property type="term" value="P:regulation of cell shape"/>
    <property type="evidence" value="ECO:0007669"/>
    <property type="project" value="UniProtKB-UniRule"/>
</dbReference>
<keyword evidence="11" id="KW-1185">Reference proteome</keyword>
<dbReference type="Gene3D" id="1.10.101.10">
    <property type="entry name" value="PGBD-like superfamily/PGBD"/>
    <property type="match status" value="1"/>
</dbReference>
<dbReference type="InterPro" id="IPR005490">
    <property type="entry name" value="LD_TPept_cat_dom"/>
</dbReference>
<evidence type="ECO:0000256" key="5">
    <source>
        <dbReference type="ARBA" id="ARBA00022984"/>
    </source>
</evidence>
<dbReference type="InterPro" id="IPR036365">
    <property type="entry name" value="PGBD-like_sf"/>
</dbReference>
<evidence type="ECO:0000256" key="8">
    <source>
        <dbReference type="SAM" id="SignalP"/>
    </source>
</evidence>
<evidence type="ECO:0000256" key="2">
    <source>
        <dbReference type="ARBA" id="ARBA00005992"/>
    </source>
</evidence>
<feature type="signal peptide" evidence="8">
    <location>
        <begin position="1"/>
        <end position="18"/>
    </location>
</feature>
<keyword evidence="6 7" id="KW-0961">Cell wall biogenesis/degradation</keyword>
<dbReference type="OrthoDB" id="9787225at2"/>
<dbReference type="CDD" id="cd16913">
    <property type="entry name" value="YkuD_like"/>
    <property type="match status" value="1"/>
</dbReference>
<dbReference type="Gene3D" id="2.40.440.10">
    <property type="entry name" value="L,D-transpeptidase catalytic domain-like"/>
    <property type="match status" value="1"/>
</dbReference>
<feature type="active site" description="Proton donor/acceptor" evidence="7">
    <location>
        <position position="275"/>
    </location>
</feature>
<dbReference type="PROSITE" id="PS52029">
    <property type="entry name" value="LD_TPASE"/>
    <property type="match status" value="1"/>
</dbReference>
<dbReference type="GO" id="GO:0018104">
    <property type="term" value="P:peptidoglycan-protein cross-linking"/>
    <property type="evidence" value="ECO:0007669"/>
    <property type="project" value="TreeGrafter"/>
</dbReference>
<feature type="domain" description="L,D-TPase catalytic" evidence="9">
    <location>
        <begin position="182"/>
        <end position="315"/>
    </location>
</feature>
<protein>
    <submittedName>
        <fullName evidence="10">Putative L,D-transpeptidase YkuD</fullName>
        <ecNumber evidence="10">2.-.-.-</ecNumber>
    </submittedName>
</protein>
<dbReference type="InterPro" id="IPR050979">
    <property type="entry name" value="LD-transpeptidase"/>
</dbReference>
<dbReference type="AlphaFoldDB" id="A0A0M6YLV6"/>
<evidence type="ECO:0000256" key="6">
    <source>
        <dbReference type="ARBA" id="ARBA00023316"/>
    </source>
</evidence>
<keyword evidence="3 10" id="KW-0808">Transferase</keyword>
<dbReference type="PANTHER" id="PTHR30582:SF30">
    <property type="entry name" value="BLR4375 PROTEIN"/>
    <property type="match status" value="1"/>
</dbReference>
<sequence>MRAILPCILIFASSPALAISPEDIETATYDGGAMPEGQSGLTVKLQVLLDRAGISPGIIDGYKGGMSESALRGFEAREGFDVDGLLDSEVWAALGGEADTTVLLSHKISGEDVTGLTDSIPDNVAEKAKMKRLGYVSVTERLAERFHMDEDFLKALNPDAGFEAGETITVVDPGPRLEGEVRRIEIRKGEQRAVVFDAGDRMIANYPVAIGSDETPSPEGQVEVTAVAMDPTYSYRPNVNFEADGVTEALTLPPGPNGPVGSVWIDLSKPTYGLHGTDTPAALFQNSSHGCVRFTNWDVEELAFMVGQGVKVEFIE</sequence>
<name>A0A0M6YLV6_9RHOB</name>
<dbReference type="GO" id="GO:0016740">
    <property type="term" value="F:transferase activity"/>
    <property type="evidence" value="ECO:0007669"/>
    <property type="project" value="UniProtKB-KW"/>
</dbReference>
<keyword evidence="5 7" id="KW-0573">Peptidoglycan synthesis</keyword>
<evidence type="ECO:0000256" key="7">
    <source>
        <dbReference type="PROSITE-ProRule" id="PRU01373"/>
    </source>
</evidence>
<organism evidence="10 11">
    <name type="scientific">Jannaschia donghaensis</name>
    <dbReference type="NCBI Taxonomy" id="420998"/>
    <lineage>
        <taxon>Bacteria</taxon>
        <taxon>Pseudomonadati</taxon>
        <taxon>Pseudomonadota</taxon>
        <taxon>Alphaproteobacteria</taxon>
        <taxon>Rhodobacterales</taxon>
        <taxon>Roseobacteraceae</taxon>
        <taxon>Jannaschia</taxon>
    </lineage>
</organism>
<evidence type="ECO:0000256" key="3">
    <source>
        <dbReference type="ARBA" id="ARBA00022679"/>
    </source>
</evidence>
<dbReference type="SUPFAM" id="SSF141523">
    <property type="entry name" value="L,D-transpeptidase catalytic domain-like"/>
    <property type="match status" value="1"/>
</dbReference>
<dbReference type="UniPathway" id="UPA00219"/>
<gene>
    <name evidence="10" type="primary">ykuD</name>
    <name evidence="10" type="ORF">JDO7802_02650</name>
</gene>
<dbReference type="InterPro" id="IPR002477">
    <property type="entry name" value="Peptidoglycan-bd-like"/>
</dbReference>
<dbReference type="EC" id="2.-.-.-" evidence="10"/>
<dbReference type="InterPro" id="IPR036366">
    <property type="entry name" value="PGBDSf"/>
</dbReference>
<feature type="active site" description="Nucleophile" evidence="7">
    <location>
        <position position="291"/>
    </location>
</feature>
<keyword evidence="4 7" id="KW-0133">Cell shape</keyword>
<dbReference type="GO" id="GO:0071972">
    <property type="term" value="F:peptidoglycan L,D-transpeptidase activity"/>
    <property type="evidence" value="ECO:0007669"/>
    <property type="project" value="TreeGrafter"/>
</dbReference>
<proteinExistence type="inferred from homology"/>
<dbReference type="GO" id="GO:0005576">
    <property type="term" value="C:extracellular region"/>
    <property type="evidence" value="ECO:0007669"/>
    <property type="project" value="TreeGrafter"/>
</dbReference>
<feature type="chain" id="PRO_5005808414" evidence="8">
    <location>
        <begin position="19"/>
        <end position="316"/>
    </location>
</feature>
<dbReference type="GO" id="GO:0071555">
    <property type="term" value="P:cell wall organization"/>
    <property type="evidence" value="ECO:0007669"/>
    <property type="project" value="UniProtKB-UniRule"/>
</dbReference>
<accession>A0A0M6YLV6</accession>
<evidence type="ECO:0000313" key="10">
    <source>
        <dbReference type="EMBL" id="CTQ50625.1"/>
    </source>
</evidence>
<evidence type="ECO:0000313" key="11">
    <source>
        <dbReference type="Proteomes" id="UP000049222"/>
    </source>
</evidence>
<dbReference type="SUPFAM" id="SSF47090">
    <property type="entry name" value="PGBD-like"/>
    <property type="match status" value="1"/>
</dbReference>
<dbReference type="Proteomes" id="UP000049222">
    <property type="component" value="Unassembled WGS sequence"/>
</dbReference>
<reference evidence="10 11" key="1">
    <citation type="submission" date="2015-07" db="EMBL/GenBank/DDBJ databases">
        <authorList>
            <person name="Noorani M."/>
        </authorList>
    </citation>
    <scope>NUCLEOTIDE SEQUENCE [LARGE SCALE GENOMIC DNA]</scope>
    <source>
        <strain evidence="10 11">CECT 7802</strain>
    </source>
</reference>